<organism evidence="3 4">
    <name type="scientific">Burkholderia pseudomultivorans</name>
    <dbReference type="NCBI Taxonomy" id="1207504"/>
    <lineage>
        <taxon>Bacteria</taxon>
        <taxon>Pseudomonadati</taxon>
        <taxon>Pseudomonadota</taxon>
        <taxon>Betaproteobacteria</taxon>
        <taxon>Burkholderiales</taxon>
        <taxon>Burkholderiaceae</taxon>
        <taxon>Burkholderia</taxon>
        <taxon>Burkholderia cepacia complex</taxon>
    </lineage>
</organism>
<evidence type="ECO:0000256" key="1">
    <source>
        <dbReference type="SAM" id="Coils"/>
    </source>
</evidence>
<feature type="coiled-coil region" evidence="1">
    <location>
        <begin position="320"/>
        <end position="347"/>
    </location>
</feature>
<dbReference type="CDD" id="cd04186">
    <property type="entry name" value="GT_2_like_c"/>
    <property type="match status" value="1"/>
</dbReference>
<dbReference type="GO" id="GO:0016757">
    <property type="term" value="F:glycosyltransferase activity"/>
    <property type="evidence" value="ECO:0007669"/>
    <property type="project" value="UniProtKB-KW"/>
</dbReference>
<protein>
    <submittedName>
        <fullName evidence="3">Glycosyl transferase</fullName>
    </submittedName>
</protein>
<name>A0A132EFX1_9BURK</name>
<dbReference type="Gene3D" id="3.90.550.10">
    <property type="entry name" value="Spore Coat Polysaccharide Biosynthesis Protein SpsA, Chain A"/>
    <property type="match status" value="2"/>
</dbReference>
<dbReference type="CDD" id="cd04184">
    <property type="entry name" value="GT2_RfbC_Mx_like"/>
    <property type="match status" value="1"/>
</dbReference>
<dbReference type="PANTHER" id="PTHR43179:SF7">
    <property type="entry name" value="RHAMNOSYLTRANSFERASE WBBL"/>
    <property type="match status" value="1"/>
</dbReference>
<gene>
    <name evidence="3" type="ORF">WT56_17310</name>
</gene>
<dbReference type="PANTHER" id="PTHR43179">
    <property type="entry name" value="RHAMNOSYLTRANSFERASE WBBL"/>
    <property type="match status" value="1"/>
</dbReference>
<keyword evidence="3" id="KW-0808">Transferase</keyword>
<keyword evidence="1" id="KW-0175">Coiled coil</keyword>
<feature type="domain" description="Glycosyltransferase 2-like" evidence="2">
    <location>
        <begin position="493"/>
        <end position="606"/>
    </location>
</feature>
<dbReference type="AlphaFoldDB" id="A0A132EFX1"/>
<reference evidence="3 4" key="1">
    <citation type="submission" date="2015-11" db="EMBL/GenBank/DDBJ databases">
        <title>Expanding the genomic diversity of Burkholderia species for the development of highly accurate diagnostics.</title>
        <authorList>
            <person name="Sahl J."/>
            <person name="Keim P."/>
            <person name="Wagner D."/>
        </authorList>
    </citation>
    <scope>NUCLEOTIDE SEQUENCE [LARGE SCALE GENOMIC DNA]</scope>
    <source>
        <strain evidence="3 4">MSMB368WGS</strain>
    </source>
</reference>
<dbReference type="Gene3D" id="3.40.50.150">
    <property type="entry name" value="Vaccinia Virus protein VP39"/>
    <property type="match status" value="1"/>
</dbReference>
<dbReference type="InterPro" id="IPR001173">
    <property type="entry name" value="Glyco_trans_2-like"/>
</dbReference>
<accession>A0A132EFX1</accession>
<dbReference type="SUPFAM" id="SSF53335">
    <property type="entry name" value="S-adenosyl-L-methionine-dependent methyltransferases"/>
    <property type="match status" value="1"/>
</dbReference>
<evidence type="ECO:0000259" key="2">
    <source>
        <dbReference type="Pfam" id="PF00535"/>
    </source>
</evidence>
<dbReference type="InterPro" id="IPR029063">
    <property type="entry name" value="SAM-dependent_MTases_sf"/>
</dbReference>
<sequence>MVESAWLEHAPFAFWLTDVLRPQTFVELGTHAGFSFLAFCQAVRQLELTTSCYAIDTWLGDEHAGFYDTSVFDALSTVQTREFGDFSRLIRARFDEALSVFGDGTIDLLHVDGRHRYEDVVEDYSTWAPKLSERAVVLFHDTNVRERDFGVWRFWEELRTRFPSFEFIHGHGLGVLCPGPAIPDGIRPLFEAGEADRASIRRIYGRLGSAVSLRYQLDVVGGQLGAAHGRIGERDTTVSQLQEQLQERTHMLKQQSDEVERLVAQLDEQADVTRKKQGLIDRSVAHVETITDIARGRGDVFPLSKQQRVAGAPDDRDVAHDKLTAELDELQLLVGELREEMAAATSRQREWYARAVQSEQELNHIQTSTMWRAFLKARRIAEMMPPELRKNVRKTLKAAWWIATPHRMPARLRFLKARRAAAAMQANVGDRVRYPAGQYLVYKPLATNAGALGNRKGRYELSSAAGGYVYVPPRRPDDIDACIASLSVQPTFSIVVPLYNTPPELFDAMIKSVLDQWYPHWELVLVDDKSPSPAVGERLATLNDPRIKIIQLDSNLGISGATNTGIDATEGDYIVFLDHDDELTCDCLFELAKCVATEDPDFIYSDEDKIETDGSYGQPFFKPDWSPDTMMSTMYTCHVSCVRRSLQQRIGGLRSEFDGSQDWDFVLRVVEQANKVSHIRKVLYHWRVIPASVASDLNAKPYAVDAGRRARLSAIERRGLKGALEPVPQLPGYFRVRYSHRGEPRISIIIPSKNNGDVLKRCVDSIRSKSTYRNFEIILIDNGSTNVDTLRTFDEMAVTPDVKVIRHDVPFNYSEINNVGVRESVGDFLVFLNDDTEVMSETWLSDMLGYAQLDHIGAVGAKLIYPGGRKVQHVGLVNLADGPNHAFLQQNADTPCYFARNLLEYNWIGVTGACLMLSRAKFDRIDGFDEAFPVAYNDVDLCFRLIKAGLYNVVCPGVELIHYESLSRGRDDENSEKIKRLARDKERLYLKHPDFFMLDPFHNPNLDQQDLNFAIPAA</sequence>
<proteinExistence type="predicted"/>
<dbReference type="SUPFAM" id="SSF53448">
    <property type="entry name" value="Nucleotide-diphospho-sugar transferases"/>
    <property type="match status" value="2"/>
</dbReference>
<feature type="coiled-coil region" evidence="1">
    <location>
        <begin position="238"/>
        <end position="276"/>
    </location>
</feature>
<dbReference type="Pfam" id="PF13578">
    <property type="entry name" value="Methyltransf_24"/>
    <property type="match status" value="1"/>
</dbReference>
<dbReference type="InterPro" id="IPR029044">
    <property type="entry name" value="Nucleotide-diphossugar_trans"/>
</dbReference>
<dbReference type="EMBL" id="LPJR01000031">
    <property type="protein sequence ID" value="KWF29449.1"/>
    <property type="molecule type" value="Genomic_DNA"/>
</dbReference>
<feature type="domain" description="Glycosyltransferase 2-like" evidence="2">
    <location>
        <begin position="747"/>
        <end position="924"/>
    </location>
</feature>
<evidence type="ECO:0000313" key="3">
    <source>
        <dbReference type="EMBL" id="KWF29449.1"/>
    </source>
</evidence>
<dbReference type="Proteomes" id="UP000062912">
    <property type="component" value="Unassembled WGS sequence"/>
</dbReference>
<comment type="caution">
    <text evidence="3">The sequence shown here is derived from an EMBL/GenBank/DDBJ whole genome shotgun (WGS) entry which is preliminary data.</text>
</comment>
<dbReference type="Pfam" id="PF00535">
    <property type="entry name" value="Glycos_transf_2"/>
    <property type="match status" value="2"/>
</dbReference>
<evidence type="ECO:0000313" key="4">
    <source>
        <dbReference type="Proteomes" id="UP000062912"/>
    </source>
</evidence>